<dbReference type="SUPFAM" id="SSF47473">
    <property type="entry name" value="EF-hand"/>
    <property type="match status" value="1"/>
</dbReference>
<dbReference type="PANTHER" id="PTHR23048">
    <property type="entry name" value="MYOSIN LIGHT CHAIN 1, 3"/>
    <property type="match status" value="1"/>
</dbReference>
<evidence type="ECO:0000313" key="4">
    <source>
        <dbReference type="Proteomes" id="UP000079169"/>
    </source>
</evidence>
<evidence type="ECO:0000256" key="2">
    <source>
        <dbReference type="ARBA" id="ARBA00022837"/>
    </source>
</evidence>
<keyword evidence="2" id="KW-0106">Calcium</keyword>
<dbReference type="STRING" id="121845.A0A1S3DB68"/>
<dbReference type="GO" id="GO:0005509">
    <property type="term" value="F:calcium ion binding"/>
    <property type="evidence" value="ECO:0007669"/>
    <property type="project" value="InterPro"/>
</dbReference>
<dbReference type="Gene3D" id="1.10.238.10">
    <property type="entry name" value="EF-hand"/>
    <property type="match status" value="1"/>
</dbReference>
<gene>
    <name evidence="5" type="primary">LOC103514274</name>
</gene>
<keyword evidence="1" id="KW-0677">Repeat</keyword>
<organism evidence="4 5">
    <name type="scientific">Diaphorina citri</name>
    <name type="common">Asian citrus psyllid</name>
    <dbReference type="NCBI Taxonomy" id="121845"/>
    <lineage>
        <taxon>Eukaryota</taxon>
        <taxon>Metazoa</taxon>
        <taxon>Ecdysozoa</taxon>
        <taxon>Arthropoda</taxon>
        <taxon>Hexapoda</taxon>
        <taxon>Insecta</taxon>
        <taxon>Pterygota</taxon>
        <taxon>Neoptera</taxon>
        <taxon>Paraneoptera</taxon>
        <taxon>Hemiptera</taxon>
        <taxon>Sternorrhyncha</taxon>
        <taxon>Psylloidea</taxon>
        <taxon>Psyllidae</taxon>
        <taxon>Diaphorininae</taxon>
        <taxon>Diaphorina</taxon>
    </lineage>
</organism>
<accession>A0A1S3DB68</accession>
<dbReference type="GeneID" id="103514274"/>
<dbReference type="RefSeq" id="XP_008477365.1">
    <property type="nucleotide sequence ID" value="XM_008479143.2"/>
</dbReference>
<evidence type="ECO:0000259" key="3">
    <source>
        <dbReference type="PROSITE" id="PS50222"/>
    </source>
</evidence>
<dbReference type="PaxDb" id="121845-A0A1S3DB68"/>
<name>A0A1S3DB68_DIACI</name>
<dbReference type="PROSITE" id="PS00018">
    <property type="entry name" value="EF_HAND_1"/>
    <property type="match status" value="1"/>
</dbReference>
<dbReference type="InterPro" id="IPR011992">
    <property type="entry name" value="EF-hand-dom_pair"/>
</dbReference>
<proteinExistence type="predicted"/>
<dbReference type="InterPro" id="IPR002048">
    <property type="entry name" value="EF_hand_dom"/>
</dbReference>
<dbReference type="Pfam" id="PF13499">
    <property type="entry name" value="EF-hand_7"/>
    <property type="match status" value="1"/>
</dbReference>
<evidence type="ECO:0000256" key="1">
    <source>
        <dbReference type="ARBA" id="ARBA00022737"/>
    </source>
</evidence>
<evidence type="ECO:0000313" key="5">
    <source>
        <dbReference type="RefSeq" id="XP_008477365.1"/>
    </source>
</evidence>
<dbReference type="KEGG" id="dci:103514274"/>
<sequence length="158" mass="17998">MDFPVAEEIDYEDLSDQQISDIREAFSLLEDITTQTVPTARLELLLRLLGLNPNAEFLQDTLNQLDPNKEGKLRFDQVLSASIKAYKVEPTYEDLINLAKSFDADGDGFLTVAEVKRLLMNSGELLSRYDIEDIIDQSGVDVDNRIRIKDFVETAYNY</sequence>
<dbReference type="AlphaFoldDB" id="A0A1S3DB68"/>
<dbReference type="FunFam" id="1.10.238.10:FF:000003">
    <property type="entry name" value="Calmodulin A"/>
    <property type="match status" value="1"/>
</dbReference>
<dbReference type="GO" id="GO:0016460">
    <property type="term" value="C:myosin II complex"/>
    <property type="evidence" value="ECO:0007669"/>
    <property type="project" value="TreeGrafter"/>
</dbReference>
<dbReference type="PANTHER" id="PTHR23048:SF0">
    <property type="entry name" value="CALMODULIN LIKE 3"/>
    <property type="match status" value="1"/>
</dbReference>
<dbReference type="Proteomes" id="UP000079169">
    <property type="component" value="Unplaced"/>
</dbReference>
<feature type="domain" description="EF-hand" evidence="3">
    <location>
        <begin position="90"/>
        <end position="125"/>
    </location>
</feature>
<keyword evidence="4" id="KW-1185">Reference proteome</keyword>
<dbReference type="OrthoDB" id="26525at2759"/>
<dbReference type="PROSITE" id="PS50222">
    <property type="entry name" value="EF_HAND_2"/>
    <property type="match status" value="1"/>
</dbReference>
<protein>
    <submittedName>
        <fullName evidence="5">Calmodulin-like</fullName>
    </submittedName>
</protein>
<dbReference type="InterPro" id="IPR018247">
    <property type="entry name" value="EF_Hand_1_Ca_BS"/>
</dbReference>
<reference evidence="5" key="1">
    <citation type="submission" date="2025-08" db="UniProtKB">
        <authorList>
            <consortium name="RefSeq"/>
        </authorList>
    </citation>
    <scope>IDENTIFICATION</scope>
</reference>
<dbReference type="InterPro" id="IPR050230">
    <property type="entry name" value="CALM/Myosin/TropC-like"/>
</dbReference>